<dbReference type="EMBL" id="JAHRIO010090274">
    <property type="protein sequence ID" value="MEQ2187615.1"/>
    <property type="molecule type" value="Genomic_DNA"/>
</dbReference>
<sequence length="108" mass="12742">MLFFLTTKTSFCSRSNQERNDKNVASMSLLRNFLLPDLNPNQFQYLTESKAYKRTRSLWFHQPHVSHRTEKPELSQQNVVSAMFVFDQSNVKIKTVKTPRLNKNKMSD</sequence>
<accession>A0ABV0PVV6</accession>
<proteinExistence type="predicted"/>
<name>A0ABV0PVV6_9TELE</name>
<evidence type="ECO:0000313" key="1">
    <source>
        <dbReference type="EMBL" id="MEQ2187615.1"/>
    </source>
</evidence>
<gene>
    <name evidence="1" type="ORF">GOODEAATRI_006538</name>
</gene>
<reference evidence="1 2" key="1">
    <citation type="submission" date="2021-06" db="EMBL/GenBank/DDBJ databases">
        <authorList>
            <person name="Palmer J.M."/>
        </authorList>
    </citation>
    <scope>NUCLEOTIDE SEQUENCE [LARGE SCALE GENOMIC DNA]</scope>
    <source>
        <strain evidence="1 2">GA_2019</strain>
        <tissue evidence="1">Muscle</tissue>
    </source>
</reference>
<evidence type="ECO:0000313" key="2">
    <source>
        <dbReference type="Proteomes" id="UP001476798"/>
    </source>
</evidence>
<keyword evidence="2" id="KW-1185">Reference proteome</keyword>
<comment type="caution">
    <text evidence="1">The sequence shown here is derived from an EMBL/GenBank/DDBJ whole genome shotgun (WGS) entry which is preliminary data.</text>
</comment>
<dbReference type="Proteomes" id="UP001476798">
    <property type="component" value="Unassembled WGS sequence"/>
</dbReference>
<protein>
    <submittedName>
        <fullName evidence="1">Uncharacterized protein</fullName>
    </submittedName>
</protein>
<organism evidence="1 2">
    <name type="scientific">Goodea atripinnis</name>
    <dbReference type="NCBI Taxonomy" id="208336"/>
    <lineage>
        <taxon>Eukaryota</taxon>
        <taxon>Metazoa</taxon>
        <taxon>Chordata</taxon>
        <taxon>Craniata</taxon>
        <taxon>Vertebrata</taxon>
        <taxon>Euteleostomi</taxon>
        <taxon>Actinopterygii</taxon>
        <taxon>Neopterygii</taxon>
        <taxon>Teleostei</taxon>
        <taxon>Neoteleostei</taxon>
        <taxon>Acanthomorphata</taxon>
        <taxon>Ovalentaria</taxon>
        <taxon>Atherinomorphae</taxon>
        <taxon>Cyprinodontiformes</taxon>
        <taxon>Goodeidae</taxon>
        <taxon>Goodea</taxon>
    </lineage>
</organism>